<feature type="transmembrane region" description="Helical" evidence="1">
    <location>
        <begin position="169"/>
        <end position="191"/>
    </location>
</feature>
<feature type="domain" description="Acyltransferase 3" evidence="2">
    <location>
        <begin position="4"/>
        <end position="298"/>
    </location>
</feature>
<gene>
    <name evidence="3" type="ORF">EB03_01451</name>
</gene>
<sequence length="330" mass="38698">MRDKRIDILRGVAILFIILAHISPPNNLLQLRTFDVPLITMLLGMSFSLSTKEEKYRVYVFKRFKRLIIPTWKVLLGYFILFGAIALLRHKDFPYHFEYIISSFAMSSDKGIGYMWILRIFFEIALLSPIFKWLYSLKEKRTVIILLFIFCMLLLEYAQNLSLVSTGHFLILFALELVGYSFIVFIGICVYNNRMVDNLKFCGLFVFLFFVSILKTKSFDIQAFKYPPQLQYISYGLSLSILLFLVTTLLSKKIVQYKLDPIIWLSKNSIQIYYIHIFIVRAVDRLPVVNNWWETRYLVTVGISSIAVYLFGKNKTMTVRKSTFKLSNSQ</sequence>
<evidence type="ECO:0000256" key="1">
    <source>
        <dbReference type="SAM" id="Phobius"/>
    </source>
</evidence>
<feature type="transmembrane region" description="Helical" evidence="1">
    <location>
        <begin position="262"/>
        <end position="283"/>
    </location>
</feature>
<dbReference type="GO" id="GO:0016747">
    <property type="term" value="F:acyltransferase activity, transferring groups other than amino-acyl groups"/>
    <property type="evidence" value="ECO:0007669"/>
    <property type="project" value="InterPro"/>
</dbReference>
<keyword evidence="1" id="KW-0472">Membrane</keyword>
<name>A0AB37IL63_ENTHR</name>
<dbReference type="EMBL" id="LESJ01000005">
    <property type="protein sequence ID" value="RBT68324.1"/>
    <property type="molecule type" value="Genomic_DNA"/>
</dbReference>
<dbReference type="RefSeq" id="WP_096710070.1">
    <property type="nucleotide sequence ID" value="NZ_JBFCRC010000005.1"/>
</dbReference>
<comment type="caution">
    <text evidence="3">The sequence shown here is derived from an EMBL/GenBank/DDBJ whole genome shotgun (WGS) entry which is preliminary data.</text>
</comment>
<feature type="transmembrane region" description="Helical" evidence="1">
    <location>
        <begin position="198"/>
        <end position="216"/>
    </location>
</feature>
<feature type="transmembrane region" description="Helical" evidence="1">
    <location>
        <begin position="143"/>
        <end position="163"/>
    </location>
</feature>
<dbReference type="Pfam" id="PF01757">
    <property type="entry name" value="Acyl_transf_3"/>
    <property type="match status" value="1"/>
</dbReference>
<dbReference type="AlphaFoldDB" id="A0AB37IL63"/>
<keyword evidence="1" id="KW-0812">Transmembrane</keyword>
<accession>A0AB37IL63</accession>
<feature type="transmembrane region" description="Helical" evidence="1">
    <location>
        <begin position="295"/>
        <end position="312"/>
    </location>
</feature>
<protein>
    <recommendedName>
        <fullName evidence="2">Acyltransferase 3 domain-containing protein</fullName>
    </recommendedName>
</protein>
<feature type="transmembrane region" description="Helical" evidence="1">
    <location>
        <begin position="70"/>
        <end position="88"/>
    </location>
</feature>
<organism evidence="3 4">
    <name type="scientific">Enterococcus hirae</name>
    <dbReference type="NCBI Taxonomy" id="1354"/>
    <lineage>
        <taxon>Bacteria</taxon>
        <taxon>Bacillati</taxon>
        <taxon>Bacillota</taxon>
        <taxon>Bacilli</taxon>
        <taxon>Lactobacillales</taxon>
        <taxon>Enterococcaceae</taxon>
        <taxon>Enterococcus</taxon>
    </lineage>
</organism>
<feature type="transmembrane region" description="Helical" evidence="1">
    <location>
        <begin position="112"/>
        <end position="131"/>
    </location>
</feature>
<evidence type="ECO:0000313" key="4">
    <source>
        <dbReference type="Proteomes" id="UP000253498"/>
    </source>
</evidence>
<proteinExistence type="predicted"/>
<keyword evidence="1" id="KW-1133">Transmembrane helix</keyword>
<dbReference type="InterPro" id="IPR002656">
    <property type="entry name" value="Acyl_transf_3_dom"/>
</dbReference>
<reference evidence="3 4" key="1">
    <citation type="submission" date="2015-06" db="EMBL/GenBank/DDBJ databases">
        <title>The Genome Sequence of Enterococcus hirae 88EA1.</title>
        <authorList>
            <consortium name="The Broad Institute Genomics Platform"/>
            <consortium name="The Broad Institute Genome Sequencing Center for Infectious Disease"/>
            <person name="Earl A.M."/>
            <person name="Van Tyne D."/>
            <person name="Lebreton F."/>
            <person name="Saavedra J.T."/>
            <person name="Gilmore M.S."/>
            <person name="Manson McGuire A."/>
            <person name="Clock S."/>
            <person name="Crupain M."/>
            <person name="Rangan U."/>
            <person name="Young S."/>
            <person name="Abouelleil A."/>
            <person name="Cao P."/>
            <person name="Chapman S.B."/>
            <person name="Griggs A."/>
            <person name="Priest M."/>
            <person name="Shea T."/>
            <person name="Wortman J."/>
            <person name="Nusbaum C."/>
            <person name="Birren B."/>
        </authorList>
    </citation>
    <scope>NUCLEOTIDE SEQUENCE [LARGE SCALE GENOMIC DNA]</scope>
    <source>
        <strain evidence="3 4">88EA1</strain>
    </source>
</reference>
<dbReference type="Proteomes" id="UP000253498">
    <property type="component" value="Unassembled WGS sequence"/>
</dbReference>
<feature type="transmembrane region" description="Helical" evidence="1">
    <location>
        <begin position="232"/>
        <end position="250"/>
    </location>
</feature>
<evidence type="ECO:0000313" key="3">
    <source>
        <dbReference type="EMBL" id="RBT68324.1"/>
    </source>
</evidence>
<evidence type="ECO:0000259" key="2">
    <source>
        <dbReference type="Pfam" id="PF01757"/>
    </source>
</evidence>